<accession>G0QJE4</accession>
<dbReference type="PANTHER" id="PTHR24346:SF30">
    <property type="entry name" value="MATERNAL EMBRYONIC LEUCINE ZIPPER KINASE"/>
    <property type="match status" value="1"/>
</dbReference>
<dbReference type="GO" id="GO:0004674">
    <property type="term" value="F:protein serine/threonine kinase activity"/>
    <property type="evidence" value="ECO:0007669"/>
    <property type="project" value="TreeGrafter"/>
</dbReference>
<sequence>MHSQNIVHRDIKLENILLDDKNNAKIIDFGFSIITQPLQKLKIFCGTPNYMAPEIVAQKSYCGFQVDVWALDEEPKSLAKSPILDEFIDSIEKQSISLVYLPGKGFKVYKYQETVAPGNQIITINKNIINEIITEENISRIISISLMSNDPLGQFYQYLCQFYIPALKDKSSEDINRILEELKVQLDSSINGIGDSDDIDENNVRGIYKPIDEFDFWVKIQTNSSQIQLQKKSGKINEFFGQIDSYWRDLKKIEFSKIQEVVEKTIHIIDKVWNMDSGYNGYNENRMIKLIEVFQISLVQRFQVEFKIEDVWDLNQIQNKIKLIEGQKFLKSFLEKIKYLVSVKWKQGRKWTSQAFNNQIIEGNIIRISEVIQIRDFYEQLSKIENLNVDYQNIFQQFKSINCLNNQVVQDEQWQQMKQTYKEQIKVNIFFMLFIINKQKKKQELINHVQSFLKRIFSNIKGKQNNQEILDMFQKWSIFFNIEEIKIVLSTERNQIINCLINIVEKIKLSFSQKNKQNFEFSNQINDIIWAYSLNQKLHSIMAIGSCFNDINNQFNKSCEQQISIILQMVKLFQVQKK</sequence>
<reference evidence="4 5" key="1">
    <citation type="submission" date="2011-07" db="EMBL/GenBank/DDBJ databases">
        <authorList>
            <person name="Coyne R."/>
            <person name="Brami D."/>
            <person name="Johnson J."/>
            <person name="Hostetler J."/>
            <person name="Hannick L."/>
            <person name="Clark T."/>
            <person name="Cassidy-Hanley D."/>
            <person name="Inman J."/>
        </authorList>
    </citation>
    <scope>NUCLEOTIDE SEQUENCE [LARGE SCALE GENOMIC DNA]</scope>
    <source>
        <strain evidence="4 5">G5</strain>
    </source>
</reference>
<dbReference type="EMBL" id="GL983061">
    <property type="protein sequence ID" value="EGR34656.1"/>
    <property type="molecule type" value="Genomic_DNA"/>
</dbReference>
<dbReference type="AlphaFoldDB" id="G0QJE4"/>
<evidence type="ECO:0000259" key="3">
    <source>
        <dbReference type="PROSITE" id="PS50011"/>
    </source>
</evidence>
<dbReference type="EC" id="3.6.3.14" evidence="4"/>
<evidence type="ECO:0000256" key="2">
    <source>
        <dbReference type="ARBA" id="ARBA00022840"/>
    </source>
</evidence>
<evidence type="ECO:0000256" key="1">
    <source>
        <dbReference type="ARBA" id="ARBA00022741"/>
    </source>
</evidence>
<dbReference type="PROSITE" id="PS50011">
    <property type="entry name" value="PROTEIN_KINASE_DOM"/>
    <property type="match status" value="1"/>
</dbReference>
<dbReference type="InterPro" id="IPR000719">
    <property type="entry name" value="Prot_kinase_dom"/>
</dbReference>
<keyword evidence="4" id="KW-0378">Hydrolase</keyword>
<evidence type="ECO:0000313" key="4">
    <source>
        <dbReference type="EMBL" id="EGR34656.1"/>
    </source>
</evidence>
<dbReference type="GO" id="GO:0035556">
    <property type="term" value="P:intracellular signal transduction"/>
    <property type="evidence" value="ECO:0007669"/>
    <property type="project" value="TreeGrafter"/>
</dbReference>
<proteinExistence type="predicted"/>
<dbReference type="GeneID" id="14910851"/>
<dbReference type="PROSITE" id="PS00108">
    <property type="entry name" value="PROTEIN_KINASE_ST"/>
    <property type="match status" value="1"/>
</dbReference>
<dbReference type="OrthoDB" id="323934at2759"/>
<dbReference type="GO" id="GO:0005524">
    <property type="term" value="F:ATP binding"/>
    <property type="evidence" value="ECO:0007669"/>
    <property type="project" value="UniProtKB-KW"/>
</dbReference>
<dbReference type="InterPro" id="IPR008271">
    <property type="entry name" value="Ser/Thr_kinase_AS"/>
</dbReference>
<dbReference type="eggNOG" id="KOG3595">
    <property type="taxonomic scope" value="Eukaryota"/>
</dbReference>
<organism evidence="4 5">
    <name type="scientific">Ichthyophthirius multifiliis</name>
    <name type="common">White spot disease agent</name>
    <name type="synonym">Ich</name>
    <dbReference type="NCBI Taxonomy" id="5932"/>
    <lineage>
        <taxon>Eukaryota</taxon>
        <taxon>Sar</taxon>
        <taxon>Alveolata</taxon>
        <taxon>Ciliophora</taxon>
        <taxon>Intramacronucleata</taxon>
        <taxon>Oligohymenophorea</taxon>
        <taxon>Hymenostomatida</taxon>
        <taxon>Ophryoglenina</taxon>
        <taxon>Ichthyophthirius</taxon>
    </lineage>
</organism>
<protein>
    <submittedName>
        <fullName evidence="4">Protein kinase domain protein</fullName>
        <ecNumber evidence="4">3.6.3.14</ecNumber>
    </submittedName>
</protein>
<name>G0QJE4_ICHMU</name>
<dbReference type="Proteomes" id="UP000008983">
    <property type="component" value="Unassembled WGS sequence"/>
</dbReference>
<dbReference type="GO" id="GO:0005737">
    <property type="term" value="C:cytoplasm"/>
    <property type="evidence" value="ECO:0007669"/>
    <property type="project" value="TreeGrafter"/>
</dbReference>
<dbReference type="OMA" id="HHFDICA"/>
<keyword evidence="4" id="KW-0418">Kinase</keyword>
<dbReference type="PANTHER" id="PTHR24346">
    <property type="entry name" value="MAP/MICROTUBULE AFFINITY-REGULATING KINASE"/>
    <property type="match status" value="1"/>
</dbReference>
<dbReference type="Pfam" id="PF00069">
    <property type="entry name" value="Pkinase"/>
    <property type="match status" value="1"/>
</dbReference>
<feature type="domain" description="Protein kinase" evidence="3">
    <location>
        <begin position="1"/>
        <end position="159"/>
    </location>
</feature>
<dbReference type="GO" id="GO:0016787">
    <property type="term" value="F:hydrolase activity"/>
    <property type="evidence" value="ECO:0007669"/>
    <property type="project" value="UniProtKB-KW"/>
</dbReference>
<keyword evidence="2" id="KW-0067">ATP-binding</keyword>
<keyword evidence="1" id="KW-0547">Nucleotide-binding</keyword>
<dbReference type="eggNOG" id="KOG0583">
    <property type="taxonomic scope" value="Eukaryota"/>
</dbReference>
<dbReference type="RefSeq" id="XP_004039960.1">
    <property type="nucleotide sequence ID" value="XM_004039912.1"/>
</dbReference>
<keyword evidence="5" id="KW-1185">Reference proteome</keyword>
<gene>
    <name evidence="4" type="ORF">IMG5_004590</name>
</gene>
<dbReference type="InParanoid" id="G0QJE4"/>
<dbReference type="SUPFAM" id="SSF56112">
    <property type="entry name" value="Protein kinase-like (PK-like)"/>
    <property type="match status" value="1"/>
</dbReference>
<dbReference type="Gene3D" id="1.10.510.10">
    <property type="entry name" value="Transferase(Phosphotransferase) domain 1"/>
    <property type="match status" value="1"/>
</dbReference>
<keyword evidence="4" id="KW-0808">Transferase</keyword>
<dbReference type="InterPro" id="IPR011009">
    <property type="entry name" value="Kinase-like_dom_sf"/>
</dbReference>
<evidence type="ECO:0000313" key="5">
    <source>
        <dbReference type="Proteomes" id="UP000008983"/>
    </source>
</evidence>
<dbReference type="STRING" id="857967.G0QJE4"/>